<comment type="caution">
    <text evidence="1">The sequence shown here is derived from an EMBL/GenBank/DDBJ whole genome shotgun (WGS) entry which is preliminary data.</text>
</comment>
<keyword evidence="2" id="KW-1185">Reference proteome</keyword>
<dbReference type="Proteomes" id="UP000828941">
    <property type="component" value="Chromosome 6"/>
</dbReference>
<evidence type="ECO:0000313" key="1">
    <source>
        <dbReference type="EMBL" id="KAI4336929.1"/>
    </source>
</evidence>
<evidence type="ECO:0000313" key="2">
    <source>
        <dbReference type="Proteomes" id="UP000828941"/>
    </source>
</evidence>
<name>A0ACB9NKI5_BAUVA</name>
<accession>A0ACB9NKI5</accession>
<protein>
    <submittedName>
        <fullName evidence="1">Uncharacterized protein</fullName>
    </submittedName>
</protein>
<gene>
    <name evidence="1" type="ORF">L6164_015399</name>
</gene>
<sequence>MLSVLQDSADLAGYDVDTVIKATCSTIIAGATDTTTGQHFELLPFGGGRRSCPGISFGLQMTHLALAALLQAFEITTPSNAPVDMTATFGLTNIKTTPLEVFVKPRLSPLVYHTNSL</sequence>
<proteinExistence type="predicted"/>
<organism evidence="1 2">
    <name type="scientific">Bauhinia variegata</name>
    <name type="common">Purple orchid tree</name>
    <name type="synonym">Phanera variegata</name>
    <dbReference type="NCBI Taxonomy" id="167791"/>
    <lineage>
        <taxon>Eukaryota</taxon>
        <taxon>Viridiplantae</taxon>
        <taxon>Streptophyta</taxon>
        <taxon>Embryophyta</taxon>
        <taxon>Tracheophyta</taxon>
        <taxon>Spermatophyta</taxon>
        <taxon>Magnoliopsida</taxon>
        <taxon>eudicotyledons</taxon>
        <taxon>Gunneridae</taxon>
        <taxon>Pentapetalae</taxon>
        <taxon>rosids</taxon>
        <taxon>fabids</taxon>
        <taxon>Fabales</taxon>
        <taxon>Fabaceae</taxon>
        <taxon>Cercidoideae</taxon>
        <taxon>Cercideae</taxon>
        <taxon>Bauhiniinae</taxon>
        <taxon>Bauhinia</taxon>
    </lineage>
</organism>
<reference evidence="1 2" key="1">
    <citation type="journal article" date="2022" name="DNA Res.">
        <title>Chromosomal-level genome assembly of the orchid tree Bauhinia variegata (Leguminosae; Cercidoideae) supports the allotetraploid origin hypothesis of Bauhinia.</title>
        <authorList>
            <person name="Zhong Y."/>
            <person name="Chen Y."/>
            <person name="Zheng D."/>
            <person name="Pang J."/>
            <person name="Liu Y."/>
            <person name="Luo S."/>
            <person name="Meng S."/>
            <person name="Qian L."/>
            <person name="Wei D."/>
            <person name="Dai S."/>
            <person name="Zhou R."/>
        </authorList>
    </citation>
    <scope>NUCLEOTIDE SEQUENCE [LARGE SCALE GENOMIC DNA]</scope>
    <source>
        <tissue evidence="1">Leaf</tissue>
    </source>
</reference>
<dbReference type="EMBL" id="CM039431">
    <property type="protein sequence ID" value="KAI4336929.1"/>
    <property type="molecule type" value="Genomic_DNA"/>
</dbReference>